<accession>A0A9W9TLI3</accession>
<evidence type="ECO:0000256" key="1">
    <source>
        <dbReference type="SAM" id="MobiDB-lite"/>
    </source>
</evidence>
<dbReference type="AlphaFoldDB" id="A0A9W9TLI3"/>
<proteinExistence type="predicted"/>
<name>A0A9W9TLI3_PENCI</name>
<protein>
    <submittedName>
        <fullName evidence="2">Uncharacterized protein</fullName>
    </submittedName>
</protein>
<feature type="compositionally biased region" description="Basic and acidic residues" evidence="1">
    <location>
        <begin position="135"/>
        <end position="158"/>
    </location>
</feature>
<gene>
    <name evidence="2" type="ORF">N7469_007303</name>
</gene>
<evidence type="ECO:0000313" key="2">
    <source>
        <dbReference type="EMBL" id="KAJ5227297.1"/>
    </source>
</evidence>
<reference evidence="2" key="2">
    <citation type="journal article" date="2023" name="IMA Fungus">
        <title>Comparative genomic study of the Penicillium genus elucidates a diverse pangenome and 15 lateral gene transfer events.</title>
        <authorList>
            <person name="Petersen C."/>
            <person name="Sorensen T."/>
            <person name="Nielsen M.R."/>
            <person name="Sondergaard T.E."/>
            <person name="Sorensen J.L."/>
            <person name="Fitzpatrick D.A."/>
            <person name="Frisvad J.C."/>
            <person name="Nielsen K.L."/>
        </authorList>
    </citation>
    <scope>NUCLEOTIDE SEQUENCE</scope>
    <source>
        <strain evidence="2">IBT 23319</strain>
    </source>
</reference>
<sequence length="158" mass="17648">MTPTKVAKRRGRPPKSAPRESSYVPPPNITKFTKEDAMLLWYAFRTNGGNPFPDYAELGNILGLSKGGAQRRFYRLKSYFESVNTTGGKSTSPNEGSPAKIKDSKGLKKKINDWSENEIIESFKVSSEEPPETSIKIETDAVIKSESDDDIKEDRTDI</sequence>
<evidence type="ECO:0000313" key="3">
    <source>
        <dbReference type="Proteomes" id="UP001147733"/>
    </source>
</evidence>
<feature type="compositionally biased region" description="Polar residues" evidence="1">
    <location>
        <begin position="84"/>
        <end position="95"/>
    </location>
</feature>
<reference evidence="2" key="1">
    <citation type="submission" date="2022-11" db="EMBL/GenBank/DDBJ databases">
        <authorList>
            <person name="Petersen C."/>
        </authorList>
    </citation>
    <scope>NUCLEOTIDE SEQUENCE</scope>
    <source>
        <strain evidence="2">IBT 23319</strain>
    </source>
</reference>
<keyword evidence="3" id="KW-1185">Reference proteome</keyword>
<organism evidence="2 3">
    <name type="scientific">Penicillium citrinum</name>
    <dbReference type="NCBI Taxonomy" id="5077"/>
    <lineage>
        <taxon>Eukaryota</taxon>
        <taxon>Fungi</taxon>
        <taxon>Dikarya</taxon>
        <taxon>Ascomycota</taxon>
        <taxon>Pezizomycotina</taxon>
        <taxon>Eurotiomycetes</taxon>
        <taxon>Eurotiomycetidae</taxon>
        <taxon>Eurotiales</taxon>
        <taxon>Aspergillaceae</taxon>
        <taxon>Penicillium</taxon>
    </lineage>
</organism>
<dbReference type="EMBL" id="JAPQKT010000006">
    <property type="protein sequence ID" value="KAJ5227297.1"/>
    <property type="molecule type" value="Genomic_DNA"/>
</dbReference>
<feature type="compositionally biased region" description="Basic residues" evidence="1">
    <location>
        <begin position="1"/>
        <end position="13"/>
    </location>
</feature>
<feature type="region of interest" description="Disordered" evidence="1">
    <location>
        <begin position="84"/>
        <end position="104"/>
    </location>
</feature>
<dbReference type="Proteomes" id="UP001147733">
    <property type="component" value="Unassembled WGS sequence"/>
</dbReference>
<dbReference type="RefSeq" id="XP_056499662.1">
    <property type="nucleotide sequence ID" value="XM_056646221.1"/>
</dbReference>
<feature type="region of interest" description="Disordered" evidence="1">
    <location>
        <begin position="124"/>
        <end position="158"/>
    </location>
</feature>
<feature type="region of interest" description="Disordered" evidence="1">
    <location>
        <begin position="1"/>
        <end position="29"/>
    </location>
</feature>
<comment type="caution">
    <text evidence="2">The sequence shown here is derived from an EMBL/GenBank/DDBJ whole genome shotgun (WGS) entry which is preliminary data.</text>
</comment>
<dbReference type="OrthoDB" id="10474671at2759"/>
<dbReference type="GeneID" id="81385388"/>